<evidence type="ECO:0000313" key="4">
    <source>
        <dbReference type="Proteomes" id="UP001147148"/>
    </source>
</evidence>
<accession>A0ABT5X2M6</accession>
<dbReference type="InterPro" id="IPR005335">
    <property type="entry name" value="Terminase_ssu"/>
</dbReference>
<keyword evidence="4" id="KW-1185">Reference proteome</keyword>
<proteinExistence type="predicted"/>
<organism evidence="3 4">
    <name type="scientific">Vagococcus proximus</name>
    <dbReference type="NCBI Taxonomy" id="2991417"/>
    <lineage>
        <taxon>Bacteria</taxon>
        <taxon>Bacillati</taxon>
        <taxon>Bacillota</taxon>
        <taxon>Bacilli</taxon>
        <taxon>Lactobacillales</taxon>
        <taxon>Enterococcaceae</taxon>
        <taxon>Vagococcus</taxon>
    </lineage>
</organism>
<dbReference type="EMBL" id="JAPDSH010000006">
    <property type="protein sequence ID" value="MDF0480256.1"/>
    <property type="molecule type" value="Genomic_DNA"/>
</dbReference>
<name>A0ABT5X2M6_9ENTE</name>
<dbReference type="Gene3D" id="6.10.140.2160">
    <property type="match status" value="1"/>
</dbReference>
<reference evidence="3" key="1">
    <citation type="submission" date="2022-10" db="EMBL/GenBank/DDBJ databases">
        <title>Vagococcus sp. isolated from poultry meat.</title>
        <authorList>
            <person name="Johansson P."/>
            <person name="Bjorkroth J."/>
        </authorList>
    </citation>
    <scope>NUCLEOTIDE SEQUENCE</scope>
    <source>
        <strain evidence="3">PNs007</strain>
    </source>
</reference>
<dbReference type="Proteomes" id="UP001147148">
    <property type="component" value="Unassembled WGS sequence"/>
</dbReference>
<dbReference type="PANTHER" id="PTHR41328:SF2">
    <property type="entry name" value="TERMINASE SMALL SUBUNIT"/>
    <property type="match status" value="1"/>
</dbReference>
<dbReference type="Gene3D" id="1.10.10.1400">
    <property type="entry name" value="Terminase, small subunit, N-terminal DNA-binding domain, HTH motif"/>
    <property type="match status" value="1"/>
</dbReference>
<dbReference type="PANTHER" id="PTHR41328">
    <property type="entry name" value="TERMINASE SMALL SUBUNIT-RELATED"/>
    <property type="match status" value="1"/>
</dbReference>
<sequence length="143" mass="16157">MITNEKHKKFADEWLIDMNGTRAYKSAYIHIKKDTTAATNAGRLLRDAEIKKYIDERLAEMQSARMAEGQEVLEYLTSVMRGEMTESTLIGLGEGVQDITEIEISAKDRIKSAELLGKRYSLFTDKVSIDGDMSLKVVIDYGE</sequence>
<dbReference type="RefSeq" id="WP_275471842.1">
    <property type="nucleotide sequence ID" value="NZ_JAPDSH010000006.1"/>
</dbReference>
<dbReference type="InterPro" id="IPR038713">
    <property type="entry name" value="Terminase_Gp1_N_sf"/>
</dbReference>
<gene>
    <name evidence="3" type="ORF">OL233_08165</name>
</gene>
<keyword evidence="2" id="KW-0231">Viral genome packaging</keyword>
<comment type="caution">
    <text evidence="3">The sequence shown here is derived from an EMBL/GenBank/DDBJ whole genome shotgun (WGS) entry which is preliminary data.</text>
</comment>
<evidence type="ECO:0000256" key="2">
    <source>
        <dbReference type="ARBA" id="ARBA00023219"/>
    </source>
</evidence>
<evidence type="ECO:0000313" key="3">
    <source>
        <dbReference type="EMBL" id="MDF0480256.1"/>
    </source>
</evidence>
<protein>
    <submittedName>
        <fullName evidence="3">Terminase small subunit</fullName>
    </submittedName>
</protein>
<keyword evidence="1" id="KW-1188">Viral release from host cell</keyword>
<dbReference type="Pfam" id="PF03592">
    <property type="entry name" value="Terminase_2"/>
    <property type="match status" value="1"/>
</dbReference>
<dbReference type="InterPro" id="IPR052404">
    <property type="entry name" value="SPP1-like_terminase"/>
</dbReference>
<evidence type="ECO:0000256" key="1">
    <source>
        <dbReference type="ARBA" id="ARBA00022612"/>
    </source>
</evidence>